<feature type="compositionally biased region" description="Basic and acidic residues" evidence="2">
    <location>
        <begin position="399"/>
        <end position="408"/>
    </location>
</feature>
<feature type="transmembrane region" description="Helical" evidence="3">
    <location>
        <begin position="69"/>
        <end position="86"/>
    </location>
</feature>
<feature type="coiled-coil region" evidence="1">
    <location>
        <begin position="173"/>
        <end position="271"/>
    </location>
</feature>
<evidence type="ECO:0000256" key="1">
    <source>
        <dbReference type="SAM" id="Coils"/>
    </source>
</evidence>
<accession>A0A5B8XJK9</accession>
<reference evidence="4 5" key="1">
    <citation type="submission" date="2019-08" db="EMBL/GenBank/DDBJ databases">
        <authorList>
            <person name="Liang Q."/>
        </authorList>
    </citation>
    <scope>NUCLEOTIDE SEQUENCE [LARGE SCALE GENOMIC DNA]</scope>
    <source>
        <strain evidence="4 5">V1718</strain>
    </source>
</reference>
<evidence type="ECO:0000313" key="4">
    <source>
        <dbReference type="EMBL" id="QED25962.1"/>
    </source>
</evidence>
<keyword evidence="3" id="KW-0812">Transmembrane</keyword>
<keyword evidence="3" id="KW-1133">Transmembrane helix</keyword>
<keyword evidence="1" id="KW-0175">Coiled coil</keyword>
<dbReference type="OrthoDB" id="9999083at2"/>
<evidence type="ECO:0000256" key="3">
    <source>
        <dbReference type="SAM" id="Phobius"/>
    </source>
</evidence>
<feature type="transmembrane region" description="Helical" evidence="3">
    <location>
        <begin position="20"/>
        <end position="48"/>
    </location>
</feature>
<organism evidence="4 5">
    <name type="scientific">Microvenator marinus</name>
    <dbReference type="NCBI Taxonomy" id="2600177"/>
    <lineage>
        <taxon>Bacteria</taxon>
        <taxon>Deltaproteobacteria</taxon>
        <taxon>Bradymonadales</taxon>
        <taxon>Microvenatoraceae</taxon>
        <taxon>Microvenator</taxon>
    </lineage>
</organism>
<feature type="transmembrane region" description="Helical" evidence="3">
    <location>
        <begin position="120"/>
        <end position="140"/>
    </location>
</feature>
<feature type="compositionally biased region" description="Acidic residues" evidence="2">
    <location>
        <begin position="380"/>
        <end position="389"/>
    </location>
</feature>
<dbReference type="KEGG" id="bbae:FRD01_01530"/>
<name>A0A5B8XJK9_9DELT</name>
<dbReference type="Proteomes" id="UP000321595">
    <property type="component" value="Chromosome"/>
</dbReference>
<dbReference type="AlphaFoldDB" id="A0A5B8XJK9"/>
<feature type="region of interest" description="Disordered" evidence="2">
    <location>
        <begin position="369"/>
        <end position="408"/>
    </location>
</feature>
<keyword evidence="5" id="KW-1185">Reference proteome</keyword>
<protein>
    <submittedName>
        <fullName evidence="4">Uncharacterized protein</fullName>
    </submittedName>
</protein>
<sequence length="408" mass="44844">MSVRISLENSRYYQRDVVHFFGGGAIAGVVAFLLHLVAGAPVSSLLALSFGSTLGLMSNLMDSREGTPMLRLVLSVLAGVVMMVTWNVEPMLSAALGGAFLSVAFTLGEGTRFEKLGWAALFSLAMAGGIWVSTSVGFYMFSSSEFAFSLASGAIWGLFLSFAAGLRRLRFDRDELWSKLNEAEKELRGEEAQDIRQGRALYEAIQRELERTKEDDLKARARAITRETTEALVAFARRAEELQNALEVTRSRQLEERAKVLRAELTAIKDQHLAREIDATLREVTEQIQVSKKLEVARRRIEAKKQRCFTALERLHVSLLQGGHGAADSALAESVSNLERLTDEVEWRNLSVDELVGDEVDASAGAEVILDTEPARSECSDSEEVELSDGTDGSVQEEASEHSAHRAS</sequence>
<keyword evidence="3" id="KW-0472">Membrane</keyword>
<dbReference type="EMBL" id="CP042467">
    <property type="protein sequence ID" value="QED25962.1"/>
    <property type="molecule type" value="Genomic_DNA"/>
</dbReference>
<feature type="transmembrane region" description="Helical" evidence="3">
    <location>
        <begin position="146"/>
        <end position="166"/>
    </location>
</feature>
<proteinExistence type="predicted"/>
<evidence type="ECO:0000313" key="5">
    <source>
        <dbReference type="Proteomes" id="UP000321595"/>
    </source>
</evidence>
<evidence type="ECO:0000256" key="2">
    <source>
        <dbReference type="SAM" id="MobiDB-lite"/>
    </source>
</evidence>
<gene>
    <name evidence="4" type="ORF">FRD01_01530</name>
</gene>
<feature type="transmembrane region" description="Helical" evidence="3">
    <location>
        <begin position="92"/>
        <end position="108"/>
    </location>
</feature>
<dbReference type="RefSeq" id="WP_146956989.1">
    <property type="nucleotide sequence ID" value="NZ_CP042467.1"/>
</dbReference>